<dbReference type="InterPro" id="IPR050491">
    <property type="entry name" value="AmpC-like"/>
</dbReference>
<feature type="region of interest" description="Disordered" evidence="1">
    <location>
        <begin position="431"/>
        <end position="456"/>
    </location>
</feature>
<keyword evidence="4" id="KW-1185">Reference proteome</keyword>
<dbReference type="SUPFAM" id="SSF56601">
    <property type="entry name" value="beta-lactamase/transpeptidase-like"/>
    <property type="match status" value="1"/>
</dbReference>
<dbReference type="PANTHER" id="PTHR46825">
    <property type="entry name" value="D-ALANYL-D-ALANINE-CARBOXYPEPTIDASE/ENDOPEPTIDASE AMPH"/>
    <property type="match status" value="1"/>
</dbReference>
<dbReference type="RefSeq" id="WP_344336600.1">
    <property type="nucleotide sequence ID" value="NZ_BAAAPZ010000004.1"/>
</dbReference>
<accession>A0ABP5I7Q2</accession>
<dbReference type="PANTHER" id="PTHR46825:SF9">
    <property type="entry name" value="BETA-LACTAMASE-RELATED DOMAIN-CONTAINING PROTEIN"/>
    <property type="match status" value="1"/>
</dbReference>
<protein>
    <recommendedName>
        <fullName evidence="2">Beta-lactamase-related domain-containing protein</fullName>
    </recommendedName>
</protein>
<dbReference type="Proteomes" id="UP001500984">
    <property type="component" value="Unassembled WGS sequence"/>
</dbReference>
<gene>
    <name evidence="3" type="ORF">GCM10009823_14500</name>
</gene>
<organism evidence="3 4">
    <name type="scientific">Brevibacterium salitolerans</name>
    <dbReference type="NCBI Taxonomy" id="1403566"/>
    <lineage>
        <taxon>Bacteria</taxon>
        <taxon>Bacillati</taxon>
        <taxon>Actinomycetota</taxon>
        <taxon>Actinomycetes</taxon>
        <taxon>Micrococcales</taxon>
        <taxon>Brevibacteriaceae</taxon>
        <taxon>Brevibacterium</taxon>
    </lineage>
</organism>
<dbReference type="EMBL" id="BAAAPZ010000004">
    <property type="protein sequence ID" value="GAA2095110.1"/>
    <property type="molecule type" value="Genomic_DNA"/>
</dbReference>
<name>A0ABP5I7Q2_9MICO</name>
<evidence type="ECO:0000259" key="2">
    <source>
        <dbReference type="Pfam" id="PF00144"/>
    </source>
</evidence>
<evidence type="ECO:0000256" key="1">
    <source>
        <dbReference type="SAM" id="MobiDB-lite"/>
    </source>
</evidence>
<sequence length="502" mass="54429">MRGVSAQLVEAARTRVRAGLERSLPLLSTPEIAWGLMVDGRLVDGERTDRIFRIASMTKSFTAAAVLGIRHGLIGAGAGLDLDAPLGDHIPRIREQGALSRITVRDALAMAGGLPTDDPWADRLESISRTEMDDLLQGRPLTTALSGTAYEYSNFGYALLGRLVEELTGKPYREVVEHELLHPLGMRSSGFDFRELPEDALVTGFRRTVYGGLEELPYSAPGAFSAIGGMFSTVRDLMVWIGWLLDAVSISGPLDAEGPWARPLRDMQQPQRFYELRESAEGAVAESYGYGLHHRADRRAGEILYHSGGYPGFGSHMRWHPATRSAVVVMGNLTYFSAEEYAAAALDECVAALGYRLPPVAQKAGHAVWRNPPSESAHRIACRVEALIQHWDDAIADEVFAENMDRDFPRGERRAQFAEALRATGEDLGVEGGAATGAVDAPEGGGSGPDLGEAGRGITWSTAAQASWSVRGPRGVREVRMQLSPFGRVQKIDVRVAEGRPG</sequence>
<dbReference type="Gene3D" id="3.40.710.10">
    <property type="entry name" value="DD-peptidase/beta-lactamase superfamily"/>
    <property type="match status" value="1"/>
</dbReference>
<reference evidence="4" key="1">
    <citation type="journal article" date="2019" name="Int. J. Syst. Evol. Microbiol.">
        <title>The Global Catalogue of Microorganisms (GCM) 10K type strain sequencing project: providing services to taxonomists for standard genome sequencing and annotation.</title>
        <authorList>
            <consortium name="The Broad Institute Genomics Platform"/>
            <consortium name="The Broad Institute Genome Sequencing Center for Infectious Disease"/>
            <person name="Wu L."/>
            <person name="Ma J."/>
        </authorList>
    </citation>
    <scope>NUCLEOTIDE SEQUENCE [LARGE SCALE GENOMIC DNA]</scope>
    <source>
        <strain evidence="4">JCM 15900</strain>
    </source>
</reference>
<feature type="domain" description="Beta-lactamase-related" evidence="2">
    <location>
        <begin position="29"/>
        <end position="344"/>
    </location>
</feature>
<dbReference type="InterPro" id="IPR001466">
    <property type="entry name" value="Beta-lactam-related"/>
</dbReference>
<dbReference type="Pfam" id="PF00144">
    <property type="entry name" value="Beta-lactamase"/>
    <property type="match status" value="1"/>
</dbReference>
<dbReference type="InterPro" id="IPR012338">
    <property type="entry name" value="Beta-lactam/transpept-like"/>
</dbReference>
<comment type="caution">
    <text evidence="3">The sequence shown here is derived from an EMBL/GenBank/DDBJ whole genome shotgun (WGS) entry which is preliminary data.</text>
</comment>
<proteinExistence type="predicted"/>
<evidence type="ECO:0000313" key="4">
    <source>
        <dbReference type="Proteomes" id="UP001500984"/>
    </source>
</evidence>
<evidence type="ECO:0000313" key="3">
    <source>
        <dbReference type="EMBL" id="GAA2095110.1"/>
    </source>
</evidence>